<reference evidence="4" key="1">
    <citation type="journal article" date="2019" name="Int. J. Syst. Evol. Microbiol.">
        <title>The Global Catalogue of Microorganisms (GCM) 10K type strain sequencing project: providing services to taxonomists for standard genome sequencing and annotation.</title>
        <authorList>
            <consortium name="The Broad Institute Genomics Platform"/>
            <consortium name="The Broad Institute Genome Sequencing Center for Infectious Disease"/>
            <person name="Wu L."/>
            <person name="Ma J."/>
        </authorList>
    </citation>
    <scope>NUCLEOTIDE SEQUENCE [LARGE SCALE GENOMIC DNA]</scope>
    <source>
        <strain evidence="4">DFY41</strain>
    </source>
</reference>
<protein>
    <submittedName>
        <fullName evidence="3">Ig-like domain repeat protein</fullName>
    </submittedName>
</protein>
<dbReference type="PROSITE" id="PS51318">
    <property type="entry name" value="TAT"/>
    <property type="match status" value="1"/>
</dbReference>
<keyword evidence="1" id="KW-0732">Signal</keyword>
<sequence>MLHNTARRWAVGGVATALAAAALVSTSTTSASAAPVTADYTCTILGNDFVLPITMDTGIPIPSPAPAGFQAPAGLLPVTMSTVTPAGLTQALIDFQVTGMSSPDLSMKMGKTTIPIPDLALAEVDGIVFDDPAPGEATINAVGSNGAFTTPAAGTYDVKFPKNFSLVPSNAGGDLPPITCVTETPALFTTVEMVKQGSETTASLEKGKIQKGKPAVVNAKVTRDYGTAAGKVKVLKKGNVIGQGTLNNKGKVSIKTDKFKKTGKYTLTVKYVGDGYAVSSTDKVTLKVVK</sequence>
<feature type="signal peptide" evidence="1">
    <location>
        <begin position="1"/>
        <end position="33"/>
    </location>
</feature>
<dbReference type="InterPro" id="IPR006311">
    <property type="entry name" value="TAT_signal"/>
</dbReference>
<feature type="domain" description="Bacterial Ig-like" evidence="2">
    <location>
        <begin position="207"/>
        <end position="288"/>
    </location>
</feature>
<dbReference type="RefSeq" id="WP_378587983.1">
    <property type="nucleotide sequence ID" value="NZ_JBHSKD010000004.1"/>
</dbReference>
<accession>A0ABW0BFW2</accession>
<keyword evidence="4" id="KW-1185">Reference proteome</keyword>
<dbReference type="EMBL" id="JBHSKD010000004">
    <property type="protein sequence ID" value="MFC5176133.1"/>
    <property type="molecule type" value="Genomic_DNA"/>
</dbReference>
<comment type="caution">
    <text evidence="3">The sequence shown here is derived from an EMBL/GenBank/DDBJ whole genome shotgun (WGS) entry which is preliminary data.</text>
</comment>
<evidence type="ECO:0000259" key="2">
    <source>
        <dbReference type="Pfam" id="PF16640"/>
    </source>
</evidence>
<name>A0ABW0BFW2_9ACTN</name>
<feature type="chain" id="PRO_5046871512" evidence="1">
    <location>
        <begin position="34"/>
        <end position="290"/>
    </location>
</feature>
<dbReference type="Proteomes" id="UP001596087">
    <property type="component" value="Unassembled WGS sequence"/>
</dbReference>
<proteinExistence type="predicted"/>
<evidence type="ECO:0000313" key="4">
    <source>
        <dbReference type="Proteomes" id="UP001596087"/>
    </source>
</evidence>
<evidence type="ECO:0000313" key="3">
    <source>
        <dbReference type="EMBL" id="MFC5176133.1"/>
    </source>
</evidence>
<dbReference type="InterPro" id="IPR032109">
    <property type="entry name" value="Big_3_5"/>
</dbReference>
<dbReference type="Gene3D" id="2.60.40.10">
    <property type="entry name" value="Immunoglobulins"/>
    <property type="match status" value="1"/>
</dbReference>
<evidence type="ECO:0000256" key="1">
    <source>
        <dbReference type="SAM" id="SignalP"/>
    </source>
</evidence>
<organism evidence="3 4">
    <name type="scientific">Nocardioides taihuensis</name>
    <dbReference type="NCBI Taxonomy" id="1835606"/>
    <lineage>
        <taxon>Bacteria</taxon>
        <taxon>Bacillati</taxon>
        <taxon>Actinomycetota</taxon>
        <taxon>Actinomycetes</taxon>
        <taxon>Propionibacteriales</taxon>
        <taxon>Nocardioidaceae</taxon>
        <taxon>Nocardioides</taxon>
    </lineage>
</organism>
<dbReference type="Pfam" id="PF16640">
    <property type="entry name" value="Big_3_5"/>
    <property type="match status" value="1"/>
</dbReference>
<gene>
    <name evidence="3" type="ORF">ACFPGP_05575</name>
</gene>
<dbReference type="InterPro" id="IPR013783">
    <property type="entry name" value="Ig-like_fold"/>
</dbReference>